<sequence>MLVAIVLGLLVLLGGIGAALAADRTLLNVSYDPTRELYVDFNAAFAKHWKDQTGETVTINQSHGGSGKQARAVIDGLAADVVTFALAYDVDALRVNGGLIPAGWISRLPNNSAPYTSTIVLLVRKGNPKGIHDWDDVVKPGVSVITPNPKTSGGARWNYLAAWEFAKRKYGGDDKAREFVTKLYRNVPVLDSGARGSTTTFVQRGIGDVFLSWENEAYLAQQELGPDQFEIVYPSLSVLAEASVTVVDRVVDRRKTRDLAEAYLQYLYTPEGQDIAGRHFYRPRDPAALAKYADTFKPIELFTVDEAFGGWDKAQATHFADGGIFDQIYAAGR</sequence>
<dbReference type="OrthoDB" id="9802127at2"/>
<dbReference type="GO" id="GO:0042597">
    <property type="term" value="C:periplasmic space"/>
    <property type="evidence" value="ECO:0007669"/>
    <property type="project" value="UniProtKB-SubCell"/>
</dbReference>
<evidence type="ECO:0000256" key="3">
    <source>
        <dbReference type="ARBA" id="ARBA00022448"/>
    </source>
</evidence>
<dbReference type="EMBL" id="CP014671">
    <property type="protein sequence ID" value="ANX05603.1"/>
    <property type="molecule type" value="Genomic_DNA"/>
</dbReference>
<evidence type="ECO:0000256" key="1">
    <source>
        <dbReference type="ARBA" id="ARBA00004418"/>
    </source>
</evidence>
<feature type="signal peptide" evidence="6">
    <location>
        <begin position="1"/>
        <end position="21"/>
    </location>
</feature>
<evidence type="ECO:0000256" key="4">
    <source>
        <dbReference type="ARBA" id="ARBA00022729"/>
    </source>
</evidence>
<feature type="chain" id="PRO_5008533155" description="Sulfate transporter subunit" evidence="6">
    <location>
        <begin position="22"/>
        <end position="333"/>
    </location>
</feature>
<organism evidence="7 8">
    <name type="scientific">Immundisolibacter cernigliae</name>
    <dbReference type="NCBI Taxonomy" id="1810504"/>
    <lineage>
        <taxon>Bacteria</taxon>
        <taxon>Pseudomonadati</taxon>
        <taxon>Pseudomonadota</taxon>
        <taxon>Gammaproteobacteria</taxon>
        <taxon>Immundisolibacterales</taxon>
        <taxon>Immundisolibacteraceae</taxon>
        <taxon>Immundisolibacter</taxon>
    </lineage>
</organism>
<dbReference type="SUPFAM" id="SSF53850">
    <property type="entry name" value="Periplasmic binding protein-like II"/>
    <property type="match status" value="1"/>
</dbReference>
<evidence type="ECO:0000313" key="7">
    <source>
        <dbReference type="EMBL" id="ANX05603.1"/>
    </source>
</evidence>
<evidence type="ECO:0000256" key="2">
    <source>
        <dbReference type="ARBA" id="ARBA00006099"/>
    </source>
</evidence>
<accession>A0A1B1YY67</accession>
<keyword evidence="8" id="KW-1185">Reference proteome</keyword>
<reference evidence="8" key="1">
    <citation type="submission" date="2016-03" db="EMBL/GenBank/DDBJ databases">
        <title>Complete genome sequence of Solimmundus cernigliae, representing a novel lineage of polycyclic aromatic hydrocarbon degraders within the Gammaproteobacteria.</title>
        <authorList>
            <person name="Singleton D.R."/>
            <person name="Dickey A.N."/>
            <person name="Scholl E.H."/>
            <person name="Wright F.A."/>
            <person name="Aitken M.D."/>
        </authorList>
    </citation>
    <scope>NUCLEOTIDE SEQUENCE [LARGE SCALE GENOMIC DNA]</scope>
    <source>
        <strain evidence="8">TR3.2</strain>
    </source>
</reference>
<dbReference type="KEGG" id="gbi:PG2T_10710"/>
<dbReference type="InterPro" id="IPR034408">
    <property type="entry name" value="Sulphate/thiosulphate_BS"/>
</dbReference>
<evidence type="ECO:0000256" key="5">
    <source>
        <dbReference type="ARBA" id="ARBA00022764"/>
    </source>
</evidence>
<dbReference type="GO" id="GO:1901681">
    <property type="term" value="F:sulfur compound binding"/>
    <property type="evidence" value="ECO:0007669"/>
    <property type="project" value="InterPro"/>
</dbReference>
<keyword evidence="5" id="KW-0574">Periplasm</keyword>
<dbReference type="GO" id="GO:0140104">
    <property type="term" value="F:molecular carrier activity"/>
    <property type="evidence" value="ECO:0007669"/>
    <property type="project" value="InterPro"/>
</dbReference>
<name>A0A1B1YY67_9GAMM</name>
<dbReference type="NCBIfam" id="NF008022">
    <property type="entry name" value="PRK10752.1"/>
    <property type="match status" value="1"/>
</dbReference>
<dbReference type="FunCoup" id="A0A1B1YY67">
    <property type="interactions" value="80"/>
</dbReference>
<evidence type="ECO:0000256" key="6">
    <source>
        <dbReference type="SAM" id="SignalP"/>
    </source>
</evidence>
<comment type="similarity">
    <text evidence="2">Belongs to the prokaryotic sulfate-binding protein family.</text>
</comment>
<dbReference type="PROSITE" id="PS00757">
    <property type="entry name" value="PROK_SULFATE_BIND_2"/>
    <property type="match status" value="1"/>
</dbReference>
<dbReference type="InterPro" id="IPR005669">
    <property type="entry name" value="Thiosulph/SO4-bd"/>
</dbReference>
<evidence type="ECO:0008006" key="9">
    <source>
        <dbReference type="Google" id="ProtNLM"/>
    </source>
</evidence>
<evidence type="ECO:0000313" key="8">
    <source>
        <dbReference type="Proteomes" id="UP000092952"/>
    </source>
</evidence>
<protein>
    <recommendedName>
        <fullName evidence="9">Sulfate transporter subunit</fullName>
    </recommendedName>
</protein>
<dbReference type="CDD" id="cd01005">
    <property type="entry name" value="PBP2_CysP"/>
    <property type="match status" value="1"/>
</dbReference>
<dbReference type="NCBIfam" id="NF008106">
    <property type="entry name" value="PRK10852.1"/>
    <property type="match status" value="1"/>
</dbReference>
<dbReference type="InParanoid" id="A0A1B1YY67"/>
<proteinExistence type="inferred from homology"/>
<dbReference type="STRING" id="1810504.PG2T_10710"/>
<dbReference type="Proteomes" id="UP000092952">
    <property type="component" value="Chromosome"/>
</dbReference>
<dbReference type="GO" id="GO:1902358">
    <property type="term" value="P:sulfate transmembrane transport"/>
    <property type="evidence" value="ECO:0007669"/>
    <property type="project" value="InterPro"/>
</dbReference>
<keyword evidence="3" id="KW-0813">Transport</keyword>
<dbReference type="Pfam" id="PF13531">
    <property type="entry name" value="SBP_bac_11"/>
    <property type="match status" value="1"/>
</dbReference>
<gene>
    <name evidence="7" type="ORF">PG2T_10710</name>
</gene>
<dbReference type="RefSeq" id="WP_068808225.1">
    <property type="nucleotide sequence ID" value="NZ_CP014671.1"/>
</dbReference>
<dbReference type="PANTHER" id="PTHR30368:SF2">
    <property type="entry name" value="SULFATE-BINDING PROTEIN"/>
    <property type="match status" value="1"/>
</dbReference>
<dbReference type="PANTHER" id="PTHR30368">
    <property type="entry name" value="SULFATE-BINDING PROTEIN"/>
    <property type="match status" value="1"/>
</dbReference>
<comment type="subcellular location">
    <subcellularLocation>
        <location evidence="1">Periplasm</location>
    </subcellularLocation>
</comment>
<dbReference type="NCBIfam" id="TIGR00971">
    <property type="entry name" value="3a0106s03"/>
    <property type="match status" value="1"/>
</dbReference>
<keyword evidence="4 6" id="KW-0732">Signal</keyword>
<dbReference type="AlphaFoldDB" id="A0A1B1YY67"/>
<dbReference type="Gene3D" id="3.40.190.10">
    <property type="entry name" value="Periplasmic binding protein-like II"/>
    <property type="match status" value="2"/>
</dbReference>